<protein>
    <recommendedName>
        <fullName evidence="2">Activator of Hsp90 ATPase homologue 1/2-like C-terminal domain-containing protein</fullName>
    </recommendedName>
</protein>
<dbReference type="InterPro" id="IPR013538">
    <property type="entry name" value="ASHA1/2-like_C"/>
</dbReference>
<name>A0ABY5MKK1_9HYPH</name>
<evidence type="ECO:0000313" key="4">
    <source>
        <dbReference type="Proteomes" id="UP001342418"/>
    </source>
</evidence>
<dbReference type="InterPro" id="IPR023393">
    <property type="entry name" value="START-like_dom_sf"/>
</dbReference>
<organism evidence="3 4">
    <name type="scientific">Nitratireductor thuwali</name>
    <dbReference type="NCBI Taxonomy" id="2267699"/>
    <lineage>
        <taxon>Bacteria</taxon>
        <taxon>Pseudomonadati</taxon>
        <taxon>Pseudomonadota</taxon>
        <taxon>Alphaproteobacteria</taxon>
        <taxon>Hyphomicrobiales</taxon>
        <taxon>Phyllobacteriaceae</taxon>
        <taxon>Nitratireductor</taxon>
    </lineage>
</organism>
<dbReference type="EMBL" id="CP030941">
    <property type="protein sequence ID" value="UUP17853.1"/>
    <property type="molecule type" value="Genomic_DNA"/>
</dbReference>
<evidence type="ECO:0000256" key="1">
    <source>
        <dbReference type="ARBA" id="ARBA00006817"/>
    </source>
</evidence>
<accession>A0ABY5MKK1</accession>
<reference evidence="3 4" key="1">
    <citation type="submission" date="2018-07" db="EMBL/GenBank/DDBJ databases">
        <title>Genome sequence of Nitratireductor thuwali#1536.</title>
        <authorList>
            <person name="Michoud G."/>
            <person name="Merlino G."/>
            <person name="Sefrji F.O."/>
            <person name="Daffonchio D."/>
        </authorList>
    </citation>
    <scope>NUCLEOTIDE SEQUENCE [LARGE SCALE GENOMIC DNA]</scope>
    <source>
        <strain evidence="4">Nit1536</strain>
    </source>
</reference>
<keyword evidence="4" id="KW-1185">Reference proteome</keyword>
<proteinExistence type="inferred from homology"/>
<dbReference type="Pfam" id="PF08327">
    <property type="entry name" value="AHSA1"/>
    <property type="match status" value="1"/>
</dbReference>
<feature type="domain" description="Activator of Hsp90 ATPase homologue 1/2-like C-terminal" evidence="2">
    <location>
        <begin position="15"/>
        <end position="143"/>
    </location>
</feature>
<dbReference type="Gene3D" id="3.30.530.20">
    <property type="match status" value="1"/>
</dbReference>
<dbReference type="SUPFAM" id="SSF55961">
    <property type="entry name" value="Bet v1-like"/>
    <property type="match status" value="1"/>
</dbReference>
<evidence type="ECO:0000259" key="2">
    <source>
        <dbReference type="Pfam" id="PF08327"/>
    </source>
</evidence>
<sequence>MNGRLPDITIVRRLKAPPEKVYAAMTQVDKVLQWWGPDAGPAVRAELDLRPGGRYSIVFRLTDGSEHNPTGVYREVVPNEKLVFTWEWPGRPDWESLVTIRLRPIDIGTELTLTHEKLPNDEAIESHRAGWTGWAGELETYLEDGK</sequence>
<dbReference type="RefSeq" id="WP_338530141.1">
    <property type="nucleotide sequence ID" value="NZ_CP030941.1"/>
</dbReference>
<dbReference type="CDD" id="cd07814">
    <property type="entry name" value="SRPBCC_CalC_Aha1-like"/>
    <property type="match status" value="1"/>
</dbReference>
<dbReference type="Proteomes" id="UP001342418">
    <property type="component" value="Chromosome"/>
</dbReference>
<evidence type="ECO:0000313" key="3">
    <source>
        <dbReference type="EMBL" id="UUP17853.1"/>
    </source>
</evidence>
<comment type="similarity">
    <text evidence="1">Belongs to the AHA1 family.</text>
</comment>
<gene>
    <name evidence="3" type="ORF">NTH_02329</name>
</gene>